<evidence type="ECO:0000313" key="1">
    <source>
        <dbReference type="EMBL" id="KAI0297063.1"/>
    </source>
</evidence>
<protein>
    <submittedName>
        <fullName evidence="1">Uncharacterized protein</fullName>
    </submittedName>
</protein>
<dbReference type="EMBL" id="WTXG01000041">
    <property type="protein sequence ID" value="KAI0297063.1"/>
    <property type="molecule type" value="Genomic_DNA"/>
</dbReference>
<dbReference type="Proteomes" id="UP001203297">
    <property type="component" value="Unassembled WGS sequence"/>
</dbReference>
<comment type="caution">
    <text evidence="1">The sequence shown here is derived from an EMBL/GenBank/DDBJ whole genome shotgun (WGS) entry which is preliminary data.</text>
</comment>
<keyword evidence="2" id="KW-1185">Reference proteome</keyword>
<name>A0AAD4M0Q0_9AGAM</name>
<organism evidence="1 2">
    <name type="scientific">Multifurca ochricompacta</name>
    <dbReference type="NCBI Taxonomy" id="376703"/>
    <lineage>
        <taxon>Eukaryota</taxon>
        <taxon>Fungi</taxon>
        <taxon>Dikarya</taxon>
        <taxon>Basidiomycota</taxon>
        <taxon>Agaricomycotina</taxon>
        <taxon>Agaricomycetes</taxon>
        <taxon>Russulales</taxon>
        <taxon>Russulaceae</taxon>
        <taxon>Multifurca</taxon>
    </lineage>
</organism>
<gene>
    <name evidence="1" type="ORF">B0F90DRAFT_1742831</name>
</gene>
<reference evidence="1" key="1">
    <citation type="journal article" date="2022" name="New Phytol.">
        <title>Evolutionary transition to the ectomycorrhizal habit in the genomes of a hyperdiverse lineage of mushroom-forming fungi.</title>
        <authorList>
            <person name="Looney B."/>
            <person name="Miyauchi S."/>
            <person name="Morin E."/>
            <person name="Drula E."/>
            <person name="Courty P.E."/>
            <person name="Kohler A."/>
            <person name="Kuo A."/>
            <person name="LaButti K."/>
            <person name="Pangilinan J."/>
            <person name="Lipzen A."/>
            <person name="Riley R."/>
            <person name="Andreopoulos W."/>
            <person name="He G."/>
            <person name="Johnson J."/>
            <person name="Nolan M."/>
            <person name="Tritt A."/>
            <person name="Barry K.W."/>
            <person name="Grigoriev I.V."/>
            <person name="Nagy L.G."/>
            <person name="Hibbett D."/>
            <person name="Henrissat B."/>
            <person name="Matheny P.B."/>
            <person name="Labbe J."/>
            <person name="Martin F.M."/>
        </authorList>
    </citation>
    <scope>NUCLEOTIDE SEQUENCE</scope>
    <source>
        <strain evidence="1">BPL690</strain>
    </source>
</reference>
<sequence length="80" mass="8900">MFSVDIPIIGPFQLVPVKGNLNDDIKVNFSITILHGNARFHASSGWLCVDLSSTVFEKSKKTLSIQLIPLPCVIRLLKTY</sequence>
<evidence type="ECO:0000313" key="2">
    <source>
        <dbReference type="Proteomes" id="UP001203297"/>
    </source>
</evidence>
<proteinExistence type="predicted"/>
<accession>A0AAD4M0Q0</accession>
<dbReference type="AlphaFoldDB" id="A0AAD4M0Q0"/>